<dbReference type="AlphaFoldDB" id="A0A1J5S1W5"/>
<dbReference type="Gene3D" id="1.10.600.10">
    <property type="entry name" value="Farnesyl Diphosphate Synthase"/>
    <property type="match status" value="1"/>
</dbReference>
<dbReference type="InterPro" id="IPR033904">
    <property type="entry name" value="Trans_IPPS_HH"/>
</dbReference>
<organism evidence="2">
    <name type="scientific">mine drainage metagenome</name>
    <dbReference type="NCBI Taxonomy" id="410659"/>
    <lineage>
        <taxon>unclassified sequences</taxon>
        <taxon>metagenomes</taxon>
        <taxon>ecological metagenomes</taxon>
    </lineage>
</organism>
<sequence length="268" mass="29559">MAAGGSSFYWAMRLLRRRQRRAIFALYGFCCLLDDIADVGEAPAYERLAALEFWRAEIGALFDGVPTRPPTRALLPAVRDYGLARQDLLAVTDGVAMDVQGVMRRPSQAALDLYCDRVASAVGRLSMPIFGEPGPEGAALAAVLGRALQLTNILRDLGEDAALGRLYLPDELLARHGIMSDDPAQVLAHPALAAVCDALADQAAADYERAWTLMRRGDRRVMRAPGLMAVGYQALLGELRRRRWPLRRLRLAAPRKAWLVLRYLARGH</sequence>
<dbReference type="NCBIfam" id="TIGR03465">
    <property type="entry name" value="HpnD"/>
    <property type="match status" value="1"/>
</dbReference>
<evidence type="ECO:0000256" key="1">
    <source>
        <dbReference type="ARBA" id="ARBA00022679"/>
    </source>
</evidence>
<name>A0A1J5S1W5_9ZZZZ</name>
<dbReference type="GO" id="GO:0051996">
    <property type="term" value="F:squalene synthase [NAD(P)H] activity"/>
    <property type="evidence" value="ECO:0007669"/>
    <property type="project" value="InterPro"/>
</dbReference>
<dbReference type="PROSITE" id="PS01044">
    <property type="entry name" value="SQUALEN_PHYTOEN_SYN_1"/>
    <property type="match status" value="1"/>
</dbReference>
<evidence type="ECO:0000313" key="2">
    <source>
        <dbReference type="EMBL" id="OIR02066.1"/>
    </source>
</evidence>
<gene>
    <name evidence="2" type="primary">crtB_9</name>
    <name evidence="2" type="ORF">GALL_159250</name>
</gene>
<proteinExistence type="predicted"/>
<dbReference type="PANTHER" id="PTHR31480">
    <property type="entry name" value="BIFUNCTIONAL LYCOPENE CYCLASE/PHYTOENE SYNTHASE"/>
    <property type="match status" value="1"/>
</dbReference>
<dbReference type="SUPFAM" id="SSF48576">
    <property type="entry name" value="Terpenoid synthases"/>
    <property type="match status" value="1"/>
</dbReference>
<dbReference type="InterPro" id="IPR017828">
    <property type="entry name" value="SQ_synth_HpnD-like"/>
</dbReference>
<accession>A0A1J5S1W5</accession>
<dbReference type="InterPro" id="IPR002060">
    <property type="entry name" value="Squ/phyt_synthse"/>
</dbReference>
<dbReference type="EMBL" id="MLJW01000078">
    <property type="protein sequence ID" value="OIR02066.1"/>
    <property type="molecule type" value="Genomic_DNA"/>
</dbReference>
<dbReference type="EC" id="2.5.1.99" evidence="2"/>
<dbReference type="Pfam" id="PF00494">
    <property type="entry name" value="SQS_PSY"/>
    <property type="match status" value="1"/>
</dbReference>
<dbReference type="CDD" id="cd00683">
    <property type="entry name" value="Trans_IPPS_HH"/>
    <property type="match status" value="1"/>
</dbReference>
<dbReference type="GO" id="GO:0046905">
    <property type="term" value="F:15-cis-phytoene synthase activity"/>
    <property type="evidence" value="ECO:0007669"/>
    <property type="project" value="InterPro"/>
</dbReference>
<dbReference type="PROSITE" id="PS01045">
    <property type="entry name" value="SQUALEN_PHYTOEN_SYN_2"/>
    <property type="match status" value="1"/>
</dbReference>
<dbReference type="InterPro" id="IPR019845">
    <property type="entry name" value="Squalene/phytoene_synthase_CS"/>
</dbReference>
<keyword evidence="1 2" id="KW-0808">Transferase</keyword>
<dbReference type="GO" id="GO:0016117">
    <property type="term" value="P:carotenoid biosynthetic process"/>
    <property type="evidence" value="ECO:0007669"/>
    <property type="project" value="InterPro"/>
</dbReference>
<dbReference type="InterPro" id="IPR008949">
    <property type="entry name" value="Isoprenoid_synthase_dom_sf"/>
</dbReference>
<comment type="caution">
    <text evidence="2">The sequence shown here is derived from an EMBL/GenBank/DDBJ whole genome shotgun (WGS) entry which is preliminary data.</text>
</comment>
<reference evidence="2" key="1">
    <citation type="submission" date="2016-10" db="EMBL/GenBank/DDBJ databases">
        <title>Sequence of Gallionella enrichment culture.</title>
        <authorList>
            <person name="Poehlein A."/>
            <person name="Muehling M."/>
            <person name="Daniel R."/>
        </authorList>
    </citation>
    <scope>NUCLEOTIDE SEQUENCE</scope>
</reference>
<protein>
    <submittedName>
        <fullName evidence="2">All-trans-phytoene synthase</fullName>
        <ecNumber evidence="2">2.5.1.99</ecNumber>
    </submittedName>
</protein>